<evidence type="ECO:0000256" key="5">
    <source>
        <dbReference type="ARBA" id="ARBA00023136"/>
    </source>
</evidence>
<dbReference type="GO" id="GO:0016020">
    <property type="term" value="C:membrane"/>
    <property type="evidence" value="ECO:0007669"/>
    <property type="project" value="UniProtKB-SubCell"/>
</dbReference>
<accession>A0A061J491</accession>
<evidence type="ECO:0000256" key="2">
    <source>
        <dbReference type="ARBA" id="ARBA00005335"/>
    </source>
</evidence>
<keyword evidence="3 6" id="KW-0812">Transmembrane</keyword>
<evidence type="ECO:0000256" key="4">
    <source>
        <dbReference type="ARBA" id="ARBA00022989"/>
    </source>
</evidence>
<reference evidence="7 8" key="1">
    <citation type="submission" date="2013-07" db="EMBL/GenBank/DDBJ databases">
        <authorList>
            <person name="Stoco P.H."/>
            <person name="Wagner G."/>
            <person name="Gerber A."/>
            <person name="Zaha A."/>
            <person name="Thompson C."/>
            <person name="Bartholomeu D.C."/>
            <person name="Luckemeyer D.D."/>
            <person name="Bahia D."/>
            <person name="Loreto E."/>
            <person name="Prestes E.B."/>
            <person name="Lima F.M."/>
            <person name="Rodrigues-Luiz G."/>
            <person name="Vallejo G.A."/>
            <person name="Filho J.F."/>
            <person name="Monteiro K.M."/>
            <person name="Tyler K.M."/>
            <person name="de Almeida L.G."/>
            <person name="Ortiz M.F."/>
            <person name="Siervo M.A."/>
            <person name="de Moraes M.H."/>
            <person name="Cunha O.L."/>
            <person name="Mendonca-Neto R."/>
            <person name="Silva R."/>
            <person name="Teixeira S.M."/>
            <person name="Murta S.M."/>
            <person name="Sincero T.C."/>
            <person name="Mendes T.A."/>
            <person name="Urmenyi T.P."/>
            <person name="Silva V.G."/>
            <person name="da Rocha W.D."/>
            <person name="Andersson B."/>
            <person name="Romanha A.J."/>
            <person name="Steindel M."/>
            <person name="de Vasconcelos A.T."/>
            <person name="Grisard E.C."/>
        </authorList>
    </citation>
    <scope>NUCLEOTIDE SEQUENCE [LARGE SCALE GENOMIC DNA]</scope>
    <source>
        <strain evidence="7 8">SC58</strain>
    </source>
</reference>
<dbReference type="OrthoDB" id="268928at2759"/>
<comment type="subcellular location">
    <subcellularLocation>
        <location evidence="1">Membrane</location>
        <topology evidence="1">Multi-pass membrane protein</topology>
    </subcellularLocation>
</comment>
<dbReference type="AlphaFoldDB" id="A0A061J491"/>
<protein>
    <submittedName>
        <fullName evidence="7">Uncharacterized protein</fullName>
    </submittedName>
</protein>
<comment type="caution">
    <text evidence="7">The sequence shown here is derived from an EMBL/GenBank/DDBJ whole genome shotgun (WGS) entry which is preliminary data.</text>
</comment>
<gene>
    <name evidence="7" type="ORF">TRSC58_02592</name>
</gene>
<keyword evidence="8" id="KW-1185">Reference proteome</keyword>
<evidence type="ECO:0000313" key="7">
    <source>
        <dbReference type="EMBL" id="ESL09684.1"/>
    </source>
</evidence>
<comment type="similarity">
    <text evidence="2">Belongs to the UPF0220 family.</text>
</comment>
<feature type="transmembrane region" description="Helical" evidence="6">
    <location>
        <begin position="144"/>
        <end position="167"/>
    </location>
</feature>
<evidence type="ECO:0000256" key="1">
    <source>
        <dbReference type="ARBA" id="ARBA00004141"/>
    </source>
</evidence>
<dbReference type="Pfam" id="PF05255">
    <property type="entry name" value="UPF0220"/>
    <property type="match status" value="1"/>
</dbReference>
<keyword evidence="5 6" id="KW-0472">Membrane</keyword>
<dbReference type="InterPro" id="IPR007919">
    <property type="entry name" value="UPF0220"/>
</dbReference>
<dbReference type="EMBL" id="AUPL01002592">
    <property type="protein sequence ID" value="ESL09684.1"/>
    <property type="molecule type" value="Genomic_DNA"/>
</dbReference>
<feature type="transmembrane region" description="Helical" evidence="6">
    <location>
        <begin position="114"/>
        <end position="132"/>
    </location>
</feature>
<proteinExistence type="inferred from homology"/>
<dbReference type="Proteomes" id="UP000031737">
    <property type="component" value="Unassembled WGS sequence"/>
</dbReference>
<evidence type="ECO:0000256" key="6">
    <source>
        <dbReference type="SAM" id="Phobius"/>
    </source>
</evidence>
<dbReference type="VEuPathDB" id="TriTrypDB:TRSC58_02592"/>
<dbReference type="PANTHER" id="PTHR13180">
    <property type="entry name" value="SMALL MEMBRANE PROTEIN-RELATED"/>
    <property type="match status" value="1"/>
</dbReference>
<sequence>MSFYSRFLKGQKKIFFFLKKLSLIYHSTFRHNTNIEGMRRILFFLAGALFSLSCFAFADGFIGAKRIGVPYNFLMWLPAIMIVTGMLLFRIADAKAVIGTDNFLDDGRVPREKVLFFIGACLTVGGFAVSLWKAVDPYSNASEAWPGVLLVAQSVFLALCSGILFSVRVPTEDDWF</sequence>
<evidence type="ECO:0000313" key="8">
    <source>
        <dbReference type="Proteomes" id="UP000031737"/>
    </source>
</evidence>
<name>A0A061J491_TRYRA</name>
<evidence type="ECO:0000256" key="3">
    <source>
        <dbReference type="ARBA" id="ARBA00022692"/>
    </source>
</evidence>
<organism evidence="7 8">
    <name type="scientific">Trypanosoma rangeli SC58</name>
    <dbReference type="NCBI Taxonomy" id="429131"/>
    <lineage>
        <taxon>Eukaryota</taxon>
        <taxon>Discoba</taxon>
        <taxon>Euglenozoa</taxon>
        <taxon>Kinetoplastea</taxon>
        <taxon>Metakinetoplastina</taxon>
        <taxon>Trypanosomatida</taxon>
        <taxon>Trypanosomatidae</taxon>
        <taxon>Trypanosoma</taxon>
        <taxon>Herpetosoma</taxon>
    </lineage>
</organism>
<feature type="transmembrane region" description="Helical" evidence="6">
    <location>
        <begin position="74"/>
        <end position="93"/>
    </location>
</feature>
<keyword evidence="4 6" id="KW-1133">Transmembrane helix</keyword>